<dbReference type="SUPFAM" id="SSF50978">
    <property type="entry name" value="WD40 repeat-like"/>
    <property type="match status" value="1"/>
</dbReference>
<keyword evidence="3" id="KW-0853">WD repeat</keyword>
<keyword evidence="4" id="KW-0677">Repeat</keyword>
<dbReference type="EMBL" id="CASHTH010004013">
    <property type="protein sequence ID" value="CAI8052438.1"/>
    <property type="molecule type" value="Genomic_DNA"/>
</dbReference>
<name>A0AA35TQ83_GEOBA</name>
<dbReference type="InterPro" id="IPR015943">
    <property type="entry name" value="WD40/YVTN_repeat-like_dom_sf"/>
</dbReference>
<dbReference type="GO" id="GO:0045503">
    <property type="term" value="F:dynein light chain binding"/>
    <property type="evidence" value="ECO:0007669"/>
    <property type="project" value="TreeGrafter"/>
</dbReference>
<comment type="subcellular location">
    <subcellularLocation>
        <location evidence="1">Cytoplasm</location>
    </subcellularLocation>
</comment>
<dbReference type="PANTHER" id="PTHR12442">
    <property type="entry name" value="DYNEIN INTERMEDIATE CHAIN"/>
    <property type="match status" value="1"/>
</dbReference>
<organism evidence="6 7">
    <name type="scientific">Geodia barretti</name>
    <name type="common">Barrett's horny sponge</name>
    <dbReference type="NCBI Taxonomy" id="519541"/>
    <lineage>
        <taxon>Eukaryota</taxon>
        <taxon>Metazoa</taxon>
        <taxon>Porifera</taxon>
        <taxon>Demospongiae</taxon>
        <taxon>Heteroscleromorpha</taxon>
        <taxon>Tetractinellida</taxon>
        <taxon>Astrophorina</taxon>
        <taxon>Geodiidae</taxon>
        <taxon>Geodia</taxon>
    </lineage>
</organism>
<feature type="compositionally biased region" description="Low complexity" evidence="5">
    <location>
        <begin position="533"/>
        <end position="549"/>
    </location>
</feature>
<protein>
    <submittedName>
        <fullName evidence="6">Dynein intermediate chain 3, axonemal</fullName>
    </submittedName>
</protein>
<dbReference type="GO" id="GO:0036156">
    <property type="term" value="C:inner dynein arm"/>
    <property type="evidence" value="ECO:0007669"/>
    <property type="project" value="TreeGrafter"/>
</dbReference>
<comment type="caution">
    <text evidence="6">The sequence shown here is derived from an EMBL/GenBank/DDBJ whole genome shotgun (WGS) entry which is preliminary data.</text>
</comment>
<feature type="region of interest" description="Disordered" evidence="5">
    <location>
        <begin position="1"/>
        <end position="35"/>
    </location>
</feature>
<dbReference type="AlphaFoldDB" id="A0AA35TQ83"/>
<evidence type="ECO:0000256" key="5">
    <source>
        <dbReference type="SAM" id="MobiDB-lite"/>
    </source>
</evidence>
<feature type="compositionally biased region" description="Basic and acidic residues" evidence="5">
    <location>
        <begin position="1"/>
        <end position="11"/>
    </location>
</feature>
<evidence type="ECO:0000256" key="4">
    <source>
        <dbReference type="ARBA" id="ARBA00022737"/>
    </source>
</evidence>
<feature type="region of interest" description="Disordered" evidence="5">
    <location>
        <begin position="837"/>
        <end position="857"/>
    </location>
</feature>
<dbReference type="GO" id="GO:0045504">
    <property type="term" value="F:dynein heavy chain binding"/>
    <property type="evidence" value="ECO:0007669"/>
    <property type="project" value="TreeGrafter"/>
</dbReference>
<evidence type="ECO:0000256" key="3">
    <source>
        <dbReference type="ARBA" id="ARBA00022574"/>
    </source>
</evidence>
<sequence>MPEKPEAKEKAGAAPEAAGEQAEGGEGVEPSESKRGPPAGVVPLFFSGPSQQIFGCVVDVDLTDENPHKLIHKKKILEDFKNRAAVCDFFPVKQKILDYPGEEILLVYDYDFKYGENFYVCVTEEAKELVLNPPAEETGGEGEGEGGEEEFYEIPKTPQPKEWVCLGSDLEILDSQVHTTRPLVQFTVSRKRHQFCRPVTYTDGTGLETVDIVSQPEPEGEAPLVTLELETGVQAVQETMEASCQTERRVPCNAVVQYEPQTLSDSETGALMGGEEMAAFLQEVYPRLEISLQQNLIMDLFVDDCRALSDEDWMTGSNSGTHLKEYQSFTDLKFSKDKVINWIEWHPVIKGVIAVACGEGYSADERIDLSTRLTTSRALILIWSFTDPIHPQLFLEAPEDILCFKFNPSDPNIVAGGCINGQVVLWDIREYADRLQINKTSDQTEERSRADNMDIFITDVKLDHSPIVPPLVLSYLEHSHSLSVSHLHWIPDHNEICVKSTHVLENVSQFSHQLVTCGIDGYVMMWDTRPQQSGKKPTSPHKTTTPPSLTDLDLTWKPFYKIPLPRSELPKTFSATRVSLRERQRGRRGRQGRGEVGDVENQQVEKGSANIHPIVSQTDAGTGPEIEGASTKYFVGTEDGEIVWGDWTPSKDQESGKFIPTRPDYFSYGHCGSVVCMERSPFFRDILLTAGGWTWAIWREGEKNGPLLSSCSCAVQYTCGTWSPSRPGVFFLCQQNGGLEVWDLMDRSHEPTLSQNISSLPITSINPFRITSKQEMLAVGDSAGTLHILDVPWALKNPSTNEDGIMEAFFERETQRVGFSSGRTAARAAAKRESMTAASAELTKEESAPEGELEPVWQEEARREYEDYLATENKLLIELGLVEPLPQDND</sequence>
<dbReference type="InterPro" id="IPR050687">
    <property type="entry name" value="Dynein_IC"/>
</dbReference>
<keyword evidence="7" id="KW-1185">Reference proteome</keyword>
<evidence type="ECO:0000256" key="2">
    <source>
        <dbReference type="ARBA" id="ARBA00022490"/>
    </source>
</evidence>
<evidence type="ECO:0000313" key="6">
    <source>
        <dbReference type="EMBL" id="CAI8052438.1"/>
    </source>
</evidence>
<dbReference type="GO" id="GO:0060294">
    <property type="term" value="P:cilium movement involved in cell motility"/>
    <property type="evidence" value="ECO:0007669"/>
    <property type="project" value="TreeGrafter"/>
</dbReference>
<dbReference type="Gene3D" id="2.130.10.10">
    <property type="entry name" value="YVTN repeat-like/Quinoprotein amine dehydrogenase"/>
    <property type="match status" value="2"/>
</dbReference>
<evidence type="ECO:0000256" key="1">
    <source>
        <dbReference type="ARBA" id="ARBA00004496"/>
    </source>
</evidence>
<reference evidence="6" key="1">
    <citation type="submission" date="2023-03" db="EMBL/GenBank/DDBJ databases">
        <authorList>
            <person name="Steffen K."/>
            <person name="Cardenas P."/>
        </authorList>
    </citation>
    <scope>NUCLEOTIDE SEQUENCE</scope>
</reference>
<dbReference type="InterPro" id="IPR036322">
    <property type="entry name" value="WD40_repeat_dom_sf"/>
</dbReference>
<proteinExistence type="predicted"/>
<evidence type="ECO:0000313" key="7">
    <source>
        <dbReference type="Proteomes" id="UP001174909"/>
    </source>
</evidence>
<dbReference type="EMBL" id="CASHTH010004013">
    <property type="protein sequence ID" value="CAI8052441.1"/>
    <property type="molecule type" value="Genomic_DNA"/>
</dbReference>
<dbReference type="SMART" id="SM00320">
    <property type="entry name" value="WD40"/>
    <property type="match status" value="3"/>
</dbReference>
<dbReference type="Proteomes" id="UP001174909">
    <property type="component" value="Unassembled WGS sequence"/>
</dbReference>
<keyword evidence="2" id="KW-0963">Cytoplasm</keyword>
<dbReference type="GO" id="GO:0036159">
    <property type="term" value="P:inner dynein arm assembly"/>
    <property type="evidence" value="ECO:0007669"/>
    <property type="project" value="TreeGrafter"/>
</dbReference>
<dbReference type="PANTHER" id="PTHR12442:SF5">
    <property type="entry name" value="DYNEIN AXONEMAL INTERMEDIATE CHAIN 3"/>
    <property type="match status" value="1"/>
</dbReference>
<feature type="compositionally biased region" description="Low complexity" evidence="5">
    <location>
        <begin position="12"/>
        <end position="21"/>
    </location>
</feature>
<gene>
    <name evidence="6" type="ORF">GBAR_LOCUS28679</name>
</gene>
<feature type="region of interest" description="Disordered" evidence="5">
    <location>
        <begin position="529"/>
        <end position="549"/>
    </location>
</feature>
<feature type="region of interest" description="Disordered" evidence="5">
    <location>
        <begin position="580"/>
        <end position="627"/>
    </location>
</feature>
<dbReference type="InterPro" id="IPR001680">
    <property type="entry name" value="WD40_rpt"/>
</dbReference>
<accession>A0AA35TQ83</accession>